<name>A0A815NJ07_9BILA</name>
<protein>
    <submittedName>
        <fullName evidence="2">Uncharacterized protein</fullName>
    </submittedName>
</protein>
<dbReference type="EMBL" id="CAJNOE010001621">
    <property type="protein sequence ID" value="CAF1438481.1"/>
    <property type="molecule type" value="Genomic_DNA"/>
</dbReference>
<evidence type="ECO:0000313" key="2">
    <source>
        <dbReference type="EMBL" id="CAF1438481.1"/>
    </source>
</evidence>
<reference evidence="2" key="1">
    <citation type="submission" date="2021-02" db="EMBL/GenBank/DDBJ databases">
        <authorList>
            <person name="Nowell W R."/>
        </authorList>
    </citation>
    <scope>NUCLEOTIDE SEQUENCE</scope>
</reference>
<feature type="compositionally biased region" description="Polar residues" evidence="1">
    <location>
        <begin position="268"/>
        <end position="279"/>
    </location>
</feature>
<feature type="region of interest" description="Disordered" evidence="1">
    <location>
        <begin position="29"/>
        <end position="48"/>
    </location>
</feature>
<dbReference type="AlphaFoldDB" id="A0A815NJ07"/>
<feature type="compositionally biased region" description="Polar residues" evidence="1">
    <location>
        <begin position="215"/>
        <end position="230"/>
    </location>
</feature>
<sequence>MAQETFSTMSVNLSNTTTEITSTVATDPSYTAHSSASISTTTSSTPPTEVVGDTSFLANANIIPTSLFNEANNVSSPTEASTTTTTSTTTVIETTTPLVVGSTSTLAFNRIIQSYEQQHYYNTTATLLDLVDALNKYLEQQFPNQFIKAVISGFSLNPENYPTRRRRKRWPPICMCCGVNSPGPNCVEPITQSTTPMTTHETSPTTSMHLNEWTNEMHSTGGTDPSSIANSSRPTSSITSSTISYSSQPPTRYSSTSSPTSPTTTSSIVNASQTTTIQPTTSNSDTTSSCNISTFDNGSNRTLVVYLNGTLYFNTTKGNEIDPNKIMDALKSFNPPIVLADKCANKSSNESNFNPALSRIEPPSEVVGDTSFLTDDNTIPTSLIAAANNVTLPPDSWLIFDRTIAVTPSTSASTITVTQSVTASISG</sequence>
<evidence type="ECO:0000313" key="3">
    <source>
        <dbReference type="Proteomes" id="UP000663860"/>
    </source>
</evidence>
<gene>
    <name evidence="2" type="ORF">IZO911_LOCUS41659</name>
</gene>
<evidence type="ECO:0000256" key="1">
    <source>
        <dbReference type="SAM" id="MobiDB-lite"/>
    </source>
</evidence>
<dbReference type="Proteomes" id="UP000663860">
    <property type="component" value="Unassembled WGS sequence"/>
</dbReference>
<accession>A0A815NJ07</accession>
<feature type="compositionally biased region" description="Low complexity" evidence="1">
    <location>
        <begin position="280"/>
        <end position="291"/>
    </location>
</feature>
<organism evidence="2 3">
    <name type="scientific">Adineta steineri</name>
    <dbReference type="NCBI Taxonomy" id="433720"/>
    <lineage>
        <taxon>Eukaryota</taxon>
        <taxon>Metazoa</taxon>
        <taxon>Spiralia</taxon>
        <taxon>Gnathifera</taxon>
        <taxon>Rotifera</taxon>
        <taxon>Eurotatoria</taxon>
        <taxon>Bdelloidea</taxon>
        <taxon>Adinetida</taxon>
        <taxon>Adinetidae</taxon>
        <taxon>Adineta</taxon>
    </lineage>
</organism>
<comment type="caution">
    <text evidence="2">The sequence shown here is derived from an EMBL/GenBank/DDBJ whole genome shotgun (WGS) entry which is preliminary data.</text>
</comment>
<feature type="compositionally biased region" description="Low complexity" evidence="1">
    <location>
        <begin position="231"/>
        <end position="267"/>
    </location>
</feature>
<proteinExistence type="predicted"/>
<feature type="region of interest" description="Disordered" evidence="1">
    <location>
        <begin position="215"/>
        <end position="291"/>
    </location>
</feature>